<gene>
    <name evidence="1" type="ORF">IFJ97_01130</name>
</gene>
<dbReference type="SUPFAM" id="SSF53756">
    <property type="entry name" value="UDP-Glycosyltransferase/glycogen phosphorylase"/>
    <property type="match status" value="1"/>
</dbReference>
<dbReference type="Proteomes" id="UP000598633">
    <property type="component" value="Unassembled WGS sequence"/>
</dbReference>
<accession>A0A8J7C319</accession>
<dbReference type="PANTHER" id="PTHR12526">
    <property type="entry name" value="GLYCOSYLTRANSFERASE"/>
    <property type="match status" value="1"/>
</dbReference>
<organism evidence="1 2">
    <name type="scientific">Candidatus Sulfomarinibacter kjeldsenii</name>
    <dbReference type="NCBI Taxonomy" id="2885994"/>
    <lineage>
        <taxon>Bacteria</taxon>
        <taxon>Pseudomonadati</taxon>
        <taxon>Acidobacteriota</taxon>
        <taxon>Thermoanaerobaculia</taxon>
        <taxon>Thermoanaerobaculales</taxon>
        <taxon>Candidatus Sulfomarinibacteraceae</taxon>
        <taxon>Candidatus Sulfomarinibacter</taxon>
    </lineage>
</organism>
<comment type="caution">
    <text evidence="1">The sequence shown here is derived from an EMBL/GenBank/DDBJ whole genome shotgun (WGS) entry which is preliminary data.</text>
</comment>
<dbReference type="Gene3D" id="3.40.50.2000">
    <property type="entry name" value="Glycogen Phosphorylase B"/>
    <property type="match status" value="1"/>
</dbReference>
<proteinExistence type="predicted"/>
<dbReference type="EMBL" id="JACXWA010000014">
    <property type="protein sequence ID" value="MBD3869945.1"/>
    <property type="molecule type" value="Genomic_DNA"/>
</dbReference>
<name>A0A8J7C319_9BACT</name>
<dbReference type="Pfam" id="PF13692">
    <property type="entry name" value="Glyco_trans_1_4"/>
    <property type="match status" value="1"/>
</dbReference>
<evidence type="ECO:0000313" key="1">
    <source>
        <dbReference type="EMBL" id="MBD3869945.1"/>
    </source>
</evidence>
<reference evidence="1 2" key="1">
    <citation type="submission" date="2020-08" db="EMBL/GenBank/DDBJ databases">
        <title>Acidobacteriota in marine sediments use diverse sulfur dissimilation pathways.</title>
        <authorList>
            <person name="Wasmund K."/>
        </authorList>
    </citation>
    <scope>NUCLEOTIDE SEQUENCE [LARGE SCALE GENOMIC DNA]</scope>
    <source>
        <strain evidence="1">MAG AM3-A</strain>
    </source>
</reference>
<dbReference type="PANTHER" id="PTHR12526:SF637">
    <property type="entry name" value="GLYCOSYLTRANSFERASE EPSF-RELATED"/>
    <property type="match status" value="1"/>
</dbReference>
<dbReference type="AlphaFoldDB" id="A0A8J7C319"/>
<evidence type="ECO:0000313" key="2">
    <source>
        <dbReference type="Proteomes" id="UP000598633"/>
    </source>
</evidence>
<sequence>MSASLQFVVPTSELHGGIRVPLELASWLADSGWLSRVVGPGVRPDWHEATVPWISVDLERKGAVPRADITIATFHTTVAPAIASGSPHVFHLCQGYEGLFSEYADIKDAIDTAYRAPLPKLVVSHHLEAVLAKHYPETQCHFIGEAVDPRIFFPLGFRENANPLRVGLVGTFSARVKGIREGLEGLRRLRDRGLAMEIHRASVEPMQGEESDLGITDRFHHSLPTEGMPEFYSGIDVLLFPSTEQEGFGLPVLEAMSCGVPVAHSDIPSLKVIPEGASLRFEPGNPDAIADTIGRLTATDLRRSLRIEGLFAAEDYRPLVVLSRLEKIFAHAGCSLPEAAV</sequence>
<dbReference type="Gene3D" id="3.40.50.11090">
    <property type="match status" value="1"/>
</dbReference>
<protein>
    <submittedName>
        <fullName evidence="1">Glycosyltransferase</fullName>
    </submittedName>
</protein>